<feature type="transmembrane region" description="Helical" evidence="6">
    <location>
        <begin position="359"/>
        <end position="380"/>
    </location>
</feature>
<feature type="region of interest" description="Disordered" evidence="5">
    <location>
        <begin position="1"/>
        <end position="27"/>
    </location>
</feature>
<feature type="transmembrane region" description="Helical" evidence="6">
    <location>
        <begin position="439"/>
        <end position="459"/>
    </location>
</feature>
<comment type="caution">
    <text evidence="8">The sequence shown here is derived from an EMBL/GenBank/DDBJ whole genome shotgun (WGS) entry which is preliminary data.</text>
</comment>
<keyword evidence="3 6" id="KW-1133">Transmembrane helix</keyword>
<feature type="transmembrane region" description="Helical" evidence="6">
    <location>
        <begin position="101"/>
        <end position="118"/>
    </location>
</feature>
<accession>A0A024G3V5</accession>
<feature type="domain" description="Major facilitator superfamily (MFS) profile" evidence="7">
    <location>
        <begin position="34"/>
        <end position="461"/>
    </location>
</feature>
<dbReference type="Gene3D" id="1.20.1250.20">
    <property type="entry name" value="MFS general substrate transporter like domains"/>
    <property type="match status" value="1"/>
</dbReference>
<comment type="subcellular location">
    <subcellularLocation>
        <location evidence="1">Membrane</location>
        <topology evidence="1">Multi-pass membrane protein</topology>
    </subcellularLocation>
</comment>
<evidence type="ECO:0000256" key="6">
    <source>
        <dbReference type="SAM" id="Phobius"/>
    </source>
</evidence>
<dbReference type="AlphaFoldDB" id="A0A024G3V5"/>
<dbReference type="EMBL" id="CAIX01000019">
    <property type="protein sequence ID" value="CCI41415.1"/>
    <property type="molecule type" value="Genomic_DNA"/>
</dbReference>
<dbReference type="GO" id="GO:0016020">
    <property type="term" value="C:membrane"/>
    <property type="evidence" value="ECO:0007669"/>
    <property type="project" value="UniProtKB-SubCell"/>
</dbReference>
<evidence type="ECO:0000256" key="1">
    <source>
        <dbReference type="ARBA" id="ARBA00004141"/>
    </source>
</evidence>
<dbReference type="GO" id="GO:0022857">
    <property type="term" value="F:transmembrane transporter activity"/>
    <property type="evidence" value="ECO:0007669"/>
    <property type="project" value="InterPro"/>
</dbReference>
<feature type="transmembrane region" description="Helical" evidence="6">
    <location>
        <begin position="76"/>
        <end position="94"/>
    </location>
</feature>
<feature type="transmembrane region" description="Helical" evidence="6">
    <location>
        <begin position="401"/>
        <end position="419"/>
    </location>
</feature>
<dbReference type="SUPFAM" id="SSF103473">
    <property type="entry name" value="MFS general substrate transporter"/>
    <property type="match status" value="1"/>
</dbReference>
<keyword evidence="2 6" id="KW-0812">Transmembrane</keyword>
<feature type="transmembrane region" description="Helical" evidence="6">
    <location>
        <begin position="130"/>
        <end position="148"/>
    </location>
</feature>
<organism evidence="8 9">
    <name type="scientific">Albugo candida</name>
    <dbReference type="NCBI Taxonomy" id="65357"/>
    <lineage>
        <taxon>Eukaryota</taxon>
        <taxon>Sar</taxon>
        <taxon>Stramenopiles</taxon>
        <taxon>Oomycota</taxon>
        <taxon>Peronosporomycetes</taxon>
        <taxon>Albuginales</taxon>
        <taxon>Albuginaceae</taxon>
        <taxon>Albugo</taxon>
    </lineage>
</organism>
<evidence type="ECO:0000313" key="8">
    <source>
        <dbReference type="EMBL" id="CCI41415.1"/>
    </source>
</evidence>
<dbReference type="InterPro" id="IPR011701">
    <property type="entry name" value="MFS"/>
</dbReference>
<dbReference type="InParanoid" id="A0A024G3V5"/>
<dbReference type="PANTHER" id="PTHR10924:SF6">
    <property type="entry name" value="SOLUTE CARRIER FAMILY 49 MEMBER A3"/>
    <property type="match status" value="1"/>
</dbReference>
<dbReference type="PANTHER" id="PTHR10924">
    <property type="entry name" value="MAJOR FACILITATOR SUPERFAMILY PROTEIN-RELATED"/>
    <property type="match status" value="1"/>
</dbReference>
<sequence>MPTMEKYDSEYGTFEDNAPSSDLPEGKTQSSGNKWLMLAILSLLSGTNQAICYSYAPIVTLSEHRWKQQLHSTELITIYFISYIPCSFFGSWIIDRMGLRYGVLLGAMLQALGASFRYLGTQYGLWNEVYLTILGQVLAAVAMPFMVNSPPVLSANWFPTSLRATATSIAVNANAMGIAVVYLTAPFLVHTIQDIPSWEAMIAGLAIALWILTYFAFVSFPESPWPTRFGRKRNSINMFETASTISDVHLQDEYNWKQWGNAFAHSGFWITVLVFSVAECVLNAMSALLAKFLSTEGFSKPQVGTIGALFIVSSLVGGQVISRFVDRRQNHVQALQVCIFASAVSLTLFKFTLSVTSGLLTLTTLLLLGAVLGPLQPIVLELGVECAFPTSESTVAALQQLCGNFLSAILVPLFSILRRKHVDITGRVPHSYIYATPEWIMVFLLLLTSAVFCFFNGEYKRAKHEQLRLEYSKPILPTVVGSER</sequence>
<dbReference type="Proteomes" id="UP000053237">
    <property type="component" value="Unassembled WGS sequence"/>
</dbReference>
<feature type="transmembrane region" description="Helical" evidence="6">
    <location>
        <begin position="201"/>
        <end position="220"/>
    </location>
</feature>
<gene>
    <name evidence="8" type="ORF">BN9_021990</name>
</gene>
<dbReference type="InterPro" id="IPR049680">
    <property type="entry name" value="FLVCR1-2_SLC49-like"/>
</dbReference>
<evidence type="ECO:0000259" key="7">
    <source>
        <dbReference type="PROSITE" id="PS50850"/>
    </source>
</evidence>
<dbReference type="InterPro" id="IPR020846">
    <property type="entry name" value="MFS_dom"/>
</dbReference>
<evidence type="ECO:0000313" key="9">
    <source>
        <dbReference type="Proteomes" id="UP000053237"/>
    </source>
</evidence>
<name>A0A024G3V5_9STRA</name>
<dbReference type="PROSITE" id="PS50850">
    <property type="entry name" value="MFS"/>
    <property type="match status" value="1"/>
</dbReference>
<dbReference type="InterPro" id="IPR036259">
    <property type="entry name" value="MFS_trans_sf"/>
</dbReference>
<reference evidence="8 9" key="1">
    <citation type="submission" date="2012-05" db="EMBL/GenBank/DDBJ databases">
        <title>Recombination and specialization in a pathogen metapopulation.</title>
        <authorList>
            <person name="Gardiner A."/>
            <person name="Kemen E."/>
            <person name="Schultz-Larsen T."/>
            <person name="MacLean D."/>
            <person name="Van Oosterhout C."/>
            <person name="Jones J.D.G."/>
        </authorList>
    </citation>
    <scope>NUCLEOTIDE SEQUENCE [LARGE SCALE GENOMIC DNA]</scope>
    <source>
        <strain evidence="8 9">Ac Nc2</strain>
    </source>
</reference>
<protein>
    <recommendedName>
        <fullName evidence="7">Major facilitator superfamily (MFS) profile domain-containing protein</fullName>
    </recommendedName>
</protein>
<evidence type="ECO:0000256" key="3">
    <source>
        <dbReference type="ARBA" id="ARBA00022989"/>
    </source>
</evidence>
<dbReference type="Pfam" id="PF07690">
    <property type="entry name" value="MFS_1"/>
    <property type="match status" value="1"/>
</dbReference>
<feature type="transmembrane region" description="Helical" evidence="6">
    <location>
        <begin position="334"/>
        <end position="353"/>
    </location>
</feature>
<feature type="transmembrane region" description="Helical" evidence="6">
    <location>
        <begin position="267"/>
        <end position="290"/>
    </location>
</feature>
<evidence type="ECO:0000256" key="4">
    <source>
        <dbReference type="ARBA" id="ARBA00023136"/>
    </source>
</evidence>
<feature type="transmembrane region" description="Helical" evidence="6">
    <location>
        <begin position="169"/>
        <end position="189"/>
    </location>
</feature>
<dbReference type="OrthoDB" id="422206at2759"/>
<proteinExistence type="predicted"/>
<feature type="transmembrane region" description="Helical" evidence="6">
    <location>
        <begin position="302"/>
        <end position="322"/>
    </location>
</feature>
<keyword evidence="9" id="KW-1185">Reference proteome</keyword>
<evidence type="ECO:0000256" key="2">
    <source>
        <dbReference type="ARBA" id="ARBA00022692"/>
    </source>
</evidence>
<evidence type="ECO:0000256" key="5">
    <source>
        <dbReference type="SAM" id="MobiDB-lite"/>
    </source>
</evidence>
<keyword evidence="4 6" id="KW-0472">Membrane</keyword>